<accession>A0ABN1XT56</accession>
<dbReference type="Proteomes" id="UP001501414">
    <property type="component" value="Unassembled WGS sequence"/>
</dbReference>
<dbReference type="EMBL" id="BAAAJK010000010">
    <property type="protein sequence ID" value="GAA1389571.1"/>
    <property type="molecule type" value="Genomic_DNA"/>
</dbReference>
<proteinExistence type="predicted"/>
<protein>
    <submittedName>
        <fullName evidence="1">Uncharacterized protein</fullName>
    </submittedName>
</protein>
<keyword evidence="2" id="KW-1185">Reference proteome</keyword>
<reference evidence="1 2" key="1">
    <citation type="journal article" date="2019" name="Int. J. Syst. Evol. Microbiol.">
        <title>The Global Catalogue of Microorganisms (GCM) 10K type strain sequencing project: providing services to taxonomists for standard genome sequencing and annotation.</title>
        <authorList>
            <consortium name="The Broad Institute Genomics Platform"/>
            <consortium name="The Broad Institute Genome Sequencing Center for Infectious Disease"/>
            <person name="Wu L."/>
            <person name="Ma J."/>
        </authorList>
    </citation>
    <scope>NUCLEOTIDE SEQUENCE [LARGE SCALE GENOMIC DNA]</scope>
    <source>
        <strain evidence="1 2">JCM 11896</strain>
    </source>
</reference>
<sequence length="93" mass="9920">MEEVAGMNDFDLIIRTGPALPCPPASTVPHRVAHATLGERSWQRTEVVGGPFRTREDVYVQPVGKATVIAMDFGPTVDDKSTSASVPGRRGGT</sequence>
<name>A0ABN1XT56_9PSEU</name>
<gene>
    <name evidence="1" type="ORF">GCM10009613_28780</name>
</gene>
<organism evidence="1 2">
    <name type="scientific">Pseudonocardia kongjuensis</name>
    <dbReference type="NCBI Taxonomy" id="102227"/>
    <lineage>
        <taxon>Bacteria</taxon>
        <taxon>Bacillati</taxon>
        <taxon>Actinomycetota</taxon>
        <taxon>Actinomycetes</taxon>
        <taxon>Pseudonocardiales</taxon>
        <taxon>Pseudonocardiaceae</taxon>
        <taxon>Pseudonocardia</taxon>
    </lineage>
</organism>
<evidence type="ECO:0000313" key="1">
    <source>
        <dbReference type="EMBL" id="GAA1389571.1"/>
    </source>
</evidence>
<evidence type="ECO:0000313" key="2">
    <source>
        <dbReference type="Proteomes" id="UP001501414"/>
    </source>
</evidence>
<comment type="caution">
    <text evidence="1">The sequence shown here is derived from an EMBL/GenBank/DDBJ whole genome shotgun (WGS) entry which is preliminary data.</text>
</comment>